<dbReference type="PANTHER" id="PTHR14084">
    <property type="entry name" value="KYNURENINASE"/>
    <property type="match status" value="1"/>
</dbReference>
<dbReference type="InterPro" id="IPR015424">
    <property type="entry name" value="PyrdxlP-dep_Trfase"/>
</dbReference>
<sequence length="421" mass="44775">MATRSDAQQLDAADPLAPFRDRFTGDGPDGSWDDGPDRRIYLDGNSLGRLPRATPAALARVVQEEWGQGLVGSWAGWVSQAARVGDALAGGVLGARPGEVLVSDSTSVNLYKLLRAGIDARPGRDVLVCSADDFPTDRYLVAGVAQERGLEVRELASHVDEGLALGDLVAVLDERVAVVVLSLVAYRSGALADLVAVTELAREHGALVLWDLSHAAGAVEVDLSAADLAVGCTYKHLNGGPGAPAFLYVRRELQDGLRQPLQGWFGARDQFDMGPAYEPVDGIERFAVGTPPVLATAAVEVGVALTAEAGIAAVAAKGRALTDLLVALADERLPQLRLASPRDAARRGAHVSLEHPQAWQLTQALVDRGVVPDFRTPDRVRFGTAPLYTRFVDVWDAVERLAEIVDADAHLGYPAERSRVT</sequence>
<feature type="binding site" evidence="4">
    <location>
        <position position="211"/>
    </location>
    <ligand>
        <name>pyridoxal 5'-phosphate</name>
        <dbReference type="ChEBI" id="CHEBI:597326"/>
    </ligand>
</feature>
<feature type="binding site" evidence="4">
    <location>
        <position position="214"/>
    </location>
    <ligand>
        <name>pyridoxal 5'-phosphate</name>
        <dbReference type="ChEBI" id="CHEBI:597326"/>
    </ligand>
</feature>
<dbReference type="PANTHER" id="PTHR14084:SF0">
    <property type="entry name" value="KYNURENINASE"/>
    <property type="match status" value="1"/>
</dbReference>
<comment type="pathway">
    <text evidence="4 6">Cofactor biosynthesis; NAD(+) biosynthesis; quinolinate from L-kynurenine: step 2/3.</text>
</comment>
<comment type="caution">
    <text evidence="4">Lacks conserved residue(s) required for the propagation of feature annotation.</text>
</comment>
<feature type="region of interest" description="Disordered" evidence="7">
    <location>
        <begin position="1"/>
        <end position="37"/>
    </location>
</feature>
<dbReference type="EC" id="3.7.1.3" evidence="4 5"/>
<reference evidence="8 9" key="1">
    <citation type="submission" date="2024-03" db="EMBL/GenBank/DDBJ databases">
        <title>Draft genome sequence of Klenkia terrae.</title>
        <authorList>
            <person name="Duangmal K."/>
            <person name="Chantavorakit T."/>
        </authorList>
    </citation>
    <scope>NUCLEOTIDE SEQUENCE [LARGE SCALE GENOMIC DNA]</scope>
    <source>
        <strain evidence="8 9">JCM 17786</strain>
    </source>
</reference>
<dbReference type="Gene3D" id="3.40.640.10">
    <property type="entry name" value="Type I PLP-dependent aspartate aminotransferase-like (Major domain)"/>
    <property type="match status" value="1"/>
</dbReference>
<dbReference type="Pfam" id="PF22580">
    <property type="entry name" value="KYNU_C"/>
    <property type="match status" value="1"/>
</dbReference>
<dbReference type="InterPro" id="IPR010111">
    <property type="entry name" value="Kynureninase"/>
</dbReference>
<dbReference type="EMBL" id="JBAPLV010000008">
    <property type="protein sequence ID" value="MEI4278628.1"/>
    <property type="molecule type" value="Genomic_DNA"/>
</dbReference>
<gene>
    <name evidence="4 8" type="primary">kynU</name>
    <name evidence="8" type="ORF">UXQ13_09140</name>
</gene>
<comment type="caution">
    <text evidence="8">The sequence shown here is derived from an EMBL/GenBank/DDBJ whole genome shotgun (WGS) entry which is preliminary data.</text>
</comment>
<accession>A0ABU8E4R2</accession>
<keyword evidence="9" id="KW-1185">Reference proteome</keyword>
<comment type="cofactor">
    <cofactor evidence="4 6">
        <name>pyridoxal 5'-phosphate</name>
        <dbReference type="ChEBI" id="CHEBI:597326"/>
    </cofactor>
</comment>
<organism evidence="8 9">
    <name type="scientific">Klenkia terrae</name>
    <dbReference type="NCBI Taxonomy" id="1052259"/>
    <lineage>
        <taxon>Bacteria</taxon>
        <taxon>Bacillati</taxon>
        <taxon>Actinomycetota</taxon>
        <taxon>Actinomycetes</taxon>
        <taxon>Geodermatophilales</taxon>
        <taxon>Geodermatophilaceae</taxon>
        <taxon>Klenkia</taxon>
    </lineage>
</organism>
<evidence type="ECO:0000256" key="6">
    <source>
        <dbReference type="PIRNR" id="PIRNR038800"/>
    </source>
</evidence>
<keyword evidence="1 4" id="KW-0662">Pyridine nucleotide biosynthesis</keyword>
<name>A0ABU8E4R2_9ACTN</name>
<evidence type="ECO:0000256" key="7">
    <source>
        <dbReference type="SAM" id="MobiDB-lite"/>
    </source>
</evidence>
<evidence type="ECO:0000256" key="1">
    <source>
        <dbReference type="ARBA" id="ARBA00022642"/>
    </source>
</evidence>
<evidence type="ECO:0000256" key="5">
    <source>
        <dbReference type="NCBIfam" id="TIGR01814"/>
    </source>
</evidence>
<evidence type="ECO:0000256" key="2">
    <source>
        <dbReference type="ARBA" id="ARBA00022801"/>
    </source>
</evidence>
<feature type="binding site" evidence="4">
    <location>
        <position position="290"/>
    </location>
    <ligand>
        <name>pyridoxal 5'-phosphate</name>
        <dbReference type="ChEBI" id="CHEBI:597326"/>
    </ligand>
</feature>
<dbReference type="RefSeq" id="WP_225232434.1">
    <property type="nucleotide sequence ID" value="NZ_JBAPLV010000008.1"/>
</dbReference>
<comment type="catalytic activity">
    <reaction evidence="6">
        <text>3-hydroxy-L-kynurenine + H2O = 3-hydroxyanthranilate + L-alanine + H(+)</text>
        <dbReference type="Rhea" id="RHEA:25143"/>
        <dbReference type="ChEBI" id="CHEBI:15377"/>
        <dbReference type="ChEBI" id="CHEBI:15378"/>
        <dbReference type="ChEBI" id="CHEBI:36559"/>
        <dbReference type="ChEBI" id="CHEBI:57972"/>
        <dbReference type="ChEBI" id="CHEBI:58125"/>
        <dbReference type="EC" id="3.7.1.3"/>
    </reaction>
</comment>
<comment type="similarity">
    <text evidence="4 6">Belongs to the kynureninase family.</text>
</comment>
<dbReference type="Proteomes" id="UP001373496">
    <property type="component" value="Unassembled WGS sequence"/>
</dbReference>
<proteinExistence type="inferred from homology"/>
<dbReference type="NCBIfam" id="TIGR01814">
    <property type="entry name" value="kynureninase"/>
    <property type="match status" value="1"/>
</dbReference>
<feature type="binding site" evidence="4">
    <location>
        <begin position="134"/>
        <end position="137"/>
    </location>
    <ligand>
        <name>pyridoxal 5'-phosphate</name>
        <dbReference type="ChEBI" id="CHEBI:597326"/>
    </ligand>
</feature>
<evidence type="ECO:0000313" key="8">
    <source>
        <dbReference type="EMBL" id="MEI4278628.1"/>
    </source>
</evidence>
<dbReference type="PIRSF" id="PIRSF038800">
    <property type="entry name" value="KYNU"/>
    <property type="match status" value="1"/>
</dbReference>
<comment type="pathway">
    <text evidence="4 6">Amino-acid degradation; L-kynurenine degradation; L-alanine and anthranilate from L-kynurenine: step 1/1.</text>
</comment>
<feature type="binding site" evidence="4">
    <location>
        <position position="107"/>
    </location>
    <ligand>
        <name>pyridoxal 5'-phosphate</name>
        <dbReference type="ChEBI" id="CHEBI:597326"/>
    </ligand>
</feature>
<evidence type="ECO:0000256" key="3">
    <source>
        <dbReference type="ARBA" id="ARBA00022898"/>
    </source>
</evidence>
<feature type="binding site" evidence="4">
    <location>
        <position position="234"/>
    </location>
    <ligand>
        <name>pyridoxal 5'-phosphate</name>
        <dbReference type="ChEBI" id="CHEBI:597326"/>
    </ligand>
</feature>
<evidence type="ECO:0000256" key="4">
    <source>
        <dbReference type="HAMAP-Rule" id="MF_01970"/>
    </source>
</evidence>
<protein>
    <recommendedName>
        <fullName evidence="4 5">Kynureninase</fullName>
        <ecNumber evidence="4 5">3.7.1.3</ecNumber>
    </recommendedName>
    <alternativeName>
        <fullName evidence="4">L-kynurenine hydrolase</fullName>
    </alternativeName>
</protein>
<dbReference type="HAMAP" id="MF_01970">
    <property type="entry name" value="Kynureninase"/>
    <property type="match status" value="1"/>
</dbReference>
<dbReference type="GO" id="GO:0030429">
    <property type="term" value="F:kynureninase activity"/>
    <property type="evidence" value="ECO:0007669"/>
    <property type="project" value="UniProtKB-EC"/>
</dbReference>
<evidence type="ECO:0000313" key="9">
    <source>
        <dbReference type="Proteomes" id="UP001373496"/>
    </source>
</evidence>
<dbReference type="SUPFAM" id="SSF53383">
    <property type="entry name" value="PLP-dependent transferases"/>
    <property type="match status" value="1"/>
</dbReference>
<feature type="binding site" evidence="4">
    <location>
        <position position="106"/>
    </location>
    <ligand>
        <name>pyridoxal 5'-phosphate</name>
        <dbReference type="ChEBI" id="CHEBI:597326"/>
    </ligand>
</feature>
<keyword evidence="2 4" id="KW-0378">Hydrolase</keyword>
<feature type="binding site" evidence="4">
    <location>
        <position position="264"/>
    </location>
    <ligand>
        <name>pyridoxal 5'-phosphate</name>
        <dbReference type="ChEBI" id="CHEBI:597326"/>
    </ligand>
</feature>
<comment type="catalytic activity">
    <reaction evidence="4 6">
        <text>L-kynurenine + H2O = anthranilate + L-alanine + H(+)</text>
        <dbReference type="Rhea" id="RHEA:16813"/>
        <dbReference type="ChEBI" id="CHEBI:15377"/>
        <dbReference type="ChEBI" id="CHEBI:15378"/>
        <dbReference type="ChEBI" id="CHEBI:16567"/>
        <dbReference type="ChEBI" id="CHEBI:57959"/>
        <dbReference type="ChEBI" id="CHEBI:57972"/>
        <dbReference type="EC" id="3.7.1.3"/>
    </reaction>
</comment>
<dbReference type="InterPro" id="IPR015422">
    <property type="entry name" value="PyrdxlP-dep_Trfase_small"/>
</dbReference>
<dbReference type="Gene3D" id="3.90.1150.10">
    <property type="entry name" value="Aspartate Aminotransferase, domain 1"/>
    <property type="match status" value="1"/>
</dbReference>
<comment type="subunit">
    <text evidence="4 6">Homodimer.</text>
</comment>
<feature type="compositionally biased region" description="Low complexity" evidence="7">
    <location>
        <begin position="1"/>
        <end position="18"/>
    </location>
</feature>
<keyword evidence="3 4" id="KW-0663">Pyridoxal phosphate</keyword>
<dbReference type="InterPro" id="IPR015421">
    <property type="entry name" value="PyrdxlP-dep_Trfase_major"/>
</dbReference>
<comment type="function">
    <text evidence="4 6">Catalyzes the cleavage of L-kynurenine (L-Kyn) and L-3-hydroxykynurenine (L-3OHKyn) into anthranilic acid (AA) and 3-hydroxyanthranilic acid (3-OHAA), respectively.</text>
</comment>
<feature type="modified residue" description="N6-(pyridoxal phosphate)lysine" evidence="4">
    <location>
        <position position="235"/>
    </location>
</feature>